<keyword evidence="10" id="KW-1185">Reference proteome</keyword>
<comment type="function">
    <text evidence="7">The electron transfer flavoprotein serves as a specific electron acceptor for other dehydrogenases. It transfers the electrons to the main respiratory chain via ETF-ubiquinone oxidoreductase (ETF dehydrogenase).</text>
</comment>
<comment type="subunit">
    <text evidence="3">Heterodimer of an alpha and a beta subunit.</text>
</comment>
<evidence type="ECO:0000256" key="1">
    <source>
        <dbReference type="ARBA" id="ARBA00001974"/>
    </source>
</evidence>
<dbReference type="PANTHER" id="PTHR21294:SF8">
    <property type="entry name" value="ELECTRON TRANSFER FLAVOPROTEIN SUBUNIT BETA"/>
    <property type="match status" value="1"/>
</dbReference>
<proteinExistence type="inferred from homology"/>
<name>A0ABT9TT81_PAENI</name>
<accession>A0ABT9TT81</accession>
<dbReference type="InterPro" id="IPR033948">
    <property type="entry name" value="ETF_beta_N"/>
</dbReference>
<sequence>MKIVVLVKQVPDTEEERMIAPDGNLDRKSASGVADEINERALEVALSFKDANKGTEVVLLSMGPGETAAALRKGLQMGADSAVHVKDDRLSGADAVQTAHVLAAALQATGFDVVIAGNASTDGGGGIVPAMISELLGVPLLGSLNQVTLTADSVAGERQEENGTAMVQASLPAVFSVTERAAEARFPNFKGILTAKRKTVRDLMLDGLRVPQEVLRARSTVLSVQGRPARAIGSKIVDDGNAGRRLAEFLVSSRLV</sequence>
<evidence type="ECO:0000256" key="4">
    <source>
        <dbReference type="ARBA" id="ARBA00016797"/>
    </source>
</evidence>
<dbReference type="SUPFAM" id="SSF52402">
    <property type="entry name" value="Adenine nucleotide alpha hydrolases-like"/>
    <property type="match status" value="1"/>
</dbReference>
<evidence type="ECO:0000256" key="3">
    <source>
        <dbReference type="ARBA" id="ARBA00011355"/>
    </source>
</evidence>
<reference evidence="9 10" key="1">
    <citation type="submission" date="2023-07" db="EMBL/GenBank/DDBJ databases">
        <title>Sorghum-associated microbial communities from plants grown in Nebraska, USA.</title>
        <authorList>
            <person name="Schachtman D."/>
        </authorList>
    </citation>
    <scope>NUCLEOTIDE SEQUENCE [LARGE SCALE GENOMIC DNA]</scope>
    <source>
        <strain evidence="9 10">CC523</strain>
    </source>
</reference>
<evidence type="ECO:0000256" key="2">
    <source>
        <dbReference type="ARBA" id="ARBA00007557"/>
    </source>
</evidence>
<dbReference type="Pfam" id="PF01012">
    <property type="entry name" value="ETF"/>
    <property type="match status" value="1"/>
</dbReference>
<dbReference type="EMBL" id="JAUSSW010000013">
    <property type="protein sequence ID" value="MDQ0104023.1"/>
    <property type="molecule type" value="Genomic_DNA"/>
</dbReference>
<dbReference type="InterPro" id="IPR012255">
    <property type="entry name" value="ETF_b"/>
</dbReference>
<evidence type="ECO:0000259" key="8">
    <source>
        <dbReference type="SMART" id="SM00893"/>
    </source>
</evidence>
<evidence type="ECO:0000256" key="6">
    <source>
        <dbReference type="ARBA" id="ARBA00022982"/>
    </source>
</evidence>
<organism evidence="9 10">
    <name type="scientific">Paenarthrobacter nicotinovorans</name>
    <name type="common">Arthrobacter nicotinovorans</name>
    <dbReference type="NCBI Taxonomy" id="29320"/>
    <lineage>
        <taxon>Bacteria</taxon>
        <taxon>Bacillati</taxon>
        <taxon>Actinomycetota</taxon>
        <taxon>Actinomycetes</taxon>
        <taxon>Micrococcales</taxon>
        <taxon>Micrococcaceae</taxon>
        <taxon>Paenarthrobacter</taxon>
    </lineage>
</organism>
<keyword evidence="5" id="KW-0813">Transport</keyword>
<gene>
    <name evidence="9" type="ORF">J2T10_003696</name>
</gene>
<dbReference type="InterPro" id="IPR014729">
    <property type="entry name" value="Rossmann-like_a/b/a_fold"/>
</dbReference>
<evidence type="ECO:0000256" key="7">
    <source>
        <dbReference type="ARBA" id="ARBA00025649"/>
    </source>
</evidence>
<feature type="domain" description="Electron transfer flavoprotein alpha/beta-subunit N-terminal" evidence="8">
    <location>
        <begin position="22"/>
        <end position="207"/>
    </location>
</feature>
<evidence type="ECO:0000313" key="9">
    <source>
        <dbReference type="EMBL" id="MDQ0104023.1"/>
    </source>
</evidence>
<dbReference type="Gene3D" id="3.40.50.620">
    <property type="entry name" value="HUPs"/>
    <property type="match status" value="1"/>
</dbReference>
<comment type="cofactor">
    <cofactor evidence="1">
        <name>FAD</name>
        <dbReference type="ChEBI" id="CHEBI:57692"/>
    </cofactor>
</comment>
<keyword evidence="6" id="KW-0249">Electron transport</keyword>
<protein>
    <recommendedName>
        <fullName evidence="4">Electron transfer flavoprotein subunit beta</fullName>
    </recommendedName>
</protein>
<dbReference type="SMART" id="SM00893">
    <property type="entry name" value="ETF"/>
    <property type="match status" value="1"/>
</dbReference>
<dbReference type="RefSeq" id="WP_064723305.1">
    <property type="nucleotide sequence ID" value="NZ_BDDW01000015.1"/>
</dbReference>
<dbReference type="InterPro" id="IPR014730">
    <property type="entry name" value="ETF_a/b_N"/>
</dbReference>
<evidence type="ECO:0000313" key="10">
    <source>
        <dbReference type="Proteomes" id="UP001244563"/>
    </source>
</evidence>
<dbReference type="CDD" id="cd01714">
    <property type="entry name" value="ETF_beta"/>
    <property type="match status" value="1"/>
</dbReference>
<evidence type="ECO:0000256" key="5">
    <source>
        <dbReference type="ARBA" id="ARBA00022448"/>
    </source>
</evidence>
<dbReference type="Proteomes" id="UP001244563">
    <property type="component" value="Unassembled WGS sequence"/>
</dbReference>
<comment type="caution">
    <text evidence="9">The sequence shown here is derived from an EMBL/GenBank/DDBJ whole genome shotgun (WGS) entry which is preliminary data.</text>
</comment>
<dbReference type="PIRSF" id="PIRSF000090">
    <property type="entry name" value="Beta-ETF"/>
    <property type="match status" value="1"/>
</dbReference>
<comment type="similarity">
    <text evidence="2">Belongs to the ETF beta-subunit/FixA family.</text>
</comment>
<dbReference type="PANTHER" id="PTHR21294">
    <property type="entry name" value="ELECTRON TRANSFER FLAVOPROTEIN BETA-SUBUNIT"/>
    <property type="match status" value="1"/>
</dbReference>